<keyword evidence="1" id="KW-0812">Transmembrane</keyword>
<name>I3R9S4_HALMT</name>
<dbReference type="HOGENOM" id="CLU_507741_0_0_2"/>
<geneLocation type="plasmid" evidence="3 8">
    <name>HMPLAS2</name>
</geneLocation>
<feature type="transmembrane region" description="Helical" evidence="1">
    <location>
        <begin position="147"/>
        <end position="173"/>
    </location>
</feature>
<feature type="transmembrane region" description="Helical" evidence="1">
    <location>
        <begin position="244"/>
        <end position="265"/>
    </location>
</feature>
<evidence type="ECO:0000313" key="3">
    <source>
        <dbReference type="EMBL" id="AHZ24152.1"/>
    </source>
</evidence>
<protein>
    <recommendedName>
        <fullName evidence="10">ABC-2 type transport system permease protein</fullName>
    </recommendedName>
</protein>
<dbReference type="RefSeq" id="WP_004056241.1">
    <property type="nucleotide sequence ID" value="NC_017943.1"/>
</dbReference>
<dbReference type="EMBL" id="CP007553">
    <property type="protein sequence ID" value="AHZ24152.1"/>
    <property type="molecule type" value="Genomic_DNA"/>
</dbReference>
<dbReference type="EMBL" id="AOLO01000001">
    <property type="protein sequence ID" value="EMA05229.1"/>
    <property type="molecule type" value="Genomic_DNA"/>
</dbReference>
<dbReference type="Proteomes" id="UP000027075">
    <property type="component" value="Plasmid HMPLAS2"/>
</dbReference>
<reference evidence="4 7" key="3">
    <citation type="journal article" date="2014" name="PLoS Genet.">
        <title>Phylogenetically driven sequencing of extremely halophilic archaea reveals strategies for static and dynamic osmo-response.</title>
        <authorList>
            <person name="Becker E.A."/>
            <person name="Seitzer P.M."/>
            <person name="Tritt A."/>
            <person name="Larsen D."/>
            <person name="Krusor M."/>
            <person name="Yao A.I."/>
            <person name="Wu D."/>
            <person name="Madern D."/>
            <person name="Eisen J.A."/>
            <person name="Darling A.E."/>
            <person name="Facciotti M.T."/>
        </authorList>
    </citation>
    <scope>NUCLEOTIDE SEQUENCE [LARGE SCALE GENOMIC DNA]</scope>
    <source>
        <strain evidence="4">ATCC 33500</strain>
        <strain evidence="7">ATCC 33500 / DSM 1411 / JCM 8866 / NBRC 14739 / NCIMB 2177 / R-4</strain>
    </source>
</reference>
<keyword evidence="1" id="KW-0472">Membrane</keyword>
<reference evidence="2" key="1">
    <citation type="journal article" date="2012" name="Appl. Environ. Microbiol.">
        <title>Identification of the haloarchaeal phasin (PhaP) that functions in polyhydroxyalkanoate accumulation and granule formation in Haloferax mediterranei.</title>
        <authorList>
            <person name="Cai S."/>
            <person name="Cai L."/>
            <person name="Liu H."/>
            <person name="Liu X."/>
            <person name="Han J."/>
            <person name="Zhou J."/>
            <person name="Xiang H."/>
        </authorList>
    </citation>
    <scope>NUCLEOTIDE SEQUENCE</scope>
    <source>
        <strain evidence="2">CGMCC 1.2087</strain>
    </source>
</reference>
<evidence type="ECO:0008006" key="10">
    <source>
        <dbReference type="Google" id="ProtNLM"/>
    </source>
</evidence>
<geneLocation type="plasmid" evidence="2 6">
    <name>pHM300</name>
</geneLocation>
<evidence type="ECO:0000313" key="2">
    <source>
        <dbReference type="EMBL" id="AFK20984.1"/>
    </source>
</evidence>
<reference evidence="5 9" key="6">
    <citation type="submission" date="2019-04" db="EMBL/GenBank/DDBJ databases">
        <title>Methylomes of two halophilic Archaea, Haloarcula marismortui and Haloferax mediterranei.</title>
        <authorList>
            <person name="DasSarma S."/>
            <person name="DasSarma P."/>
            <person name="DasSarma S."/>
            <person name="Fomenkov A."/>
            <person name="Vincze T."/>
            <person name="Anton B.P."/>
            <person name="Roberts R.J."/>
        </authorList>
    </citation>
    <scope>NUCLEOTIDE SEQUENCE [LARGE SCALE GENOMIC DNA]</scope>
    <source>
        <strain evidence="5">ATCC 33500</strain>
        <strain evidence="9">ATCC 33500 / DSM 1411 / JCM 8866 / NBRC 14739 / NCIMB 2177 / R-4</strain>
        <plasmid evidence="5 9">pHME322</plasmid>
    </source>
</reference>
<dbReference type="Proteomes" id="UP000006469">
    <property type="component" value="Plasmid pHM300"/>
</dbReference>
<feature type="transmembrane region" description="Helical" evidence="1">
    <location>
        <begin position="398"/>
        <end position="419"/>
    </location>
</feature>
<evidence type="ECO:0000313" key="6">
    <source>
        <dbReference type="Proteomes" id="UP000006469"/>
    </source>
</evidence>
<dbReference type="OrthoDB" id="293659at2157"/>
<feature type="transmembrane region" description="Helical" evidence="1">
    <location>
        <begin position="32"/>
        <end position="54"/>
    </location>
</feature>
<evidence type="ECO:0000313" key="7">
    <source>
        <dbReference type="Proteomes" id="UP000011603"/>
    </source>
</evidence>
<organism evidence="2 6">
    <name type="scientific">Haloferax mediterranei (strain ATCC 33500 / DSM 1411 / JCM 8866 / NBRC 14739 / NCIMB 2177 / R-4)</name>
    <name type="common">Halobacterium mediterranei</name>
    <dbReference type="NCBI Taxonomy" id="523841"/>
    <lineage>
        <taxon>Archaea</taxon>
        <taxon>Methanobacteriati</taxon>
        <taxon>Methanobacteriota</taxon>
        <taxon>Stenosarchaea group</taxon>
        <taxon>Halobacteria</taxon>
        <taxon>Halobacteriales</taxon>
        <taxon>Haloferacaceae</taxon>
        <taxon>Haloferax</taxon>
    </lineage>
</organism>
<feature type="transmembrane region" description="Helical" evidence="1">
    <location>
        <begin position="347"/>
        <end position="370"/>
    </location>
</feature>
<reference evidence="2 6" key="2">
    <citation type="journal article" date="2012" name="J. Bacteriol.">
        <title>Complete genome sequence of the metabolically versatile halophilic archaeon Haloferax mediterranei, a poly(3-hydroxybutyrate-co-3-hydroxyvalerate) producer.</title>
        <authorList>
            <person name="Han J."/>
            <person name="Zhang F."/>
            <person name="Hou J."/>
            <person name="Liu X."/>
            <person name="Li M."/>
            <person name="Liu H."/>
            <person name="Cai L."/>
            <person name="Zhang B."/>
            <person name="Chen Y."/>
            <person name="Zhou J."/>
            <person name="Hu S."/>
            <person name="Xiang H."/>
        </authorList>
    </citation>
    <scope>NUCLEOTIDE SEQUENCE [LARGE SCALE GENOMIC DNA]</scope>
    <source>
        <strain evidence="6">ATCC 33500 / DSM 1411 / JCM 8866 / NBRC 14739 / NCIMB 2177 / R-4</strain>
        <strain evidence="2">CGMCC 1.2087</strain>
        <plasmid evidence="6">pHM300</plasmid>
    </source>
</reference>
<accession>I3R9S4</accession>
<feature type="transmembrane region" description="Helical" evidence="1">
    <location>
        <begin position="500"/>
        <end position="523"/>
    </location>
</feature>
<feature type="transmembrane region" description="Helical" evidence="1">
    <location>
        <begin position="425"/>
        <end position="451"/>
    </location>
</feature>
<feature type="transmembrane region" description="Helical" evidence="1">
    <location>
        <begin position="122"/>
        <end position="141"/>
    </location>
</feature>
<feature type="transmembrane region" description="Helical" evidence="1">
    <location>
        <begin position="66"/>
        <end position="86"/>
    </location>
</feature>
<feature type="transmembrane region" description="Helical" evidence="1">
    <location>
        <begin position="185"/>
        <end position="204"/>
    </location>
</feature>
<dbReference type="GeneID" id="40158281"/>
<reference evidence="2" key="5">
    <citation type="submission" date="2014-05" db="EMBL/GenBank/DDBJ databases">
        <authorList>
            <person name="Wang L."/>
            <person name="Yang H."/>
            <person name="Xiang H."/>
        </authorList>
    </citation>
    <scope>NUCLEOTIDE SEQUENCE</scope>
    <source>
        <strain evidence="2">CGMCC 1.2087</strain>
        <plasmid evidence="2">pHM300</plasmid>
    </source>
</reference>
<dbReference type="AlphaFoldDB" id="I3R9S4"/>
<keyword evidence="2" id="KW-0614">Plasmid</keyword>
<evidence type="ECO:0000256" key="1">
    <source>
        <dbReference type="SAM" id="Phobius"/>
    </source>
</evidence>
<evidence type="ECO:0000313" key="4">
    <source>
        <dbReference type="EMBL" id="EMA05229.1"/>
    </source>
</evidence>
<feature type="transmembrane region" description="Helical" evidence="1">
    <location>
        <begin position="323"/>
        <end position="341"/>
    </location>
</feature>
<evidence type="ECO:0000313" key="8">
    <source>
        <dbReference type="Proteomes" id="UP000027075"/>
    </source>
</evidence>
<evidence type="ECO:0000313" key="5">
    <source>
        <dbReference type="EMBL" id="QCQ77154.1"/>
    </source>
</evidence>
<dbReference type="EMBL" id="CP039141">
    <property type="protein sequence ID" value="QCQ77154.1"/>
    <property type="molecule type" value="Genomic_DNA"/>
</dbReference>
<dbReference type="Proteomes" id="UP000011603">
    <property type="component" value="Unassembled WGS sequence"/>
</dbReference>
<dbReference type="EMBL" id="CP001870">
    <property type="protein sequence ID" value="AFK20984.1"/>
    <property type="molecule type" value="Genomic_DNA"/>
</dbReference>
<keyword evidence="7" id="KW-1185">Reference proteome</keyword>
<keyword evidence="1" id="KW-1133">Transmembrane helix</keyword>
<dbReference type="KEGG" id="hme:HFX_5150"/>
<feature type="transmembrane region" description="Helical" evidence="1">
    <location>
        <begin position="472"/>
        <end position="494"/>
    </location>
</feature>
<gene>
    <name evidence="2" type="ordered locus">HFX_5150</name>
    <name evidence="3" type="ORF">BM92_18280</name>
    <name evidence="4" type="ORF">C439_00480</name>
    <name evidence="5" type="ORF">E6P09_17650</name>
</gene>
<reference evidence="3 8" key="4">
    <citation type="submission" date="2014-04" db="EMBL/GenBank/DDBJ databases">
        <title>Transcriptional profiles of Haloferax mediterranei on the basis of nitrogen availability.</title>
        <authorList>
            <person name="Bautista V."/>
        </authorList>
    </citation>
    <scope>NUCLEOTIDE SEQUENCE [LARGE SCALE GENOMIC DNA]</scope>
    <source>
        <strain evidence="3">ATCC 33500</strain>
        <strain evidence="8">ATCC 33500 / DSM 1411 / JCM 8866 / NBRC 14739 / NCIMB 2177 / R-4</strain>
        <plasmid evidence="3">HMPLAS2</plasmid>
        <plasmid evidence="8">Plasmid HMPLAS2</plasmid>
    </source>
</reference>
<sequence>MSLRQDVRHGARIGRAEFVRSLRGYTKEARRIIGIGFALLFFGGMLLSSLPAVYLAGRTARSMAEIPYFGVATTAVPVALLALAMLRTFERIGSVEAEDFVLTAVHPRAVVIGLLTAEVGRLSLWFGLPIAAIVTTFTLGLGTPTLLLTAAAVVIPLTCWATVWGYALGIAVLRVLRRLPGVRRVLKAGGVILMLAFILGSQFAGKYIVSESASVESLLSGLAFGPLVDYVSLAFVGTPLARPISGSAVVIILAIVVLTPVGLAASTRQATALWFTDVSTRSEPRQTNVSTGGFSAPKPFSLLKSGRVAWGFLVRSIRHPQKLTHLVMILFFLGPLGSSIFQSPGDALGPLIAGTGVGFGTYLAGATFGLNPIGDDRPHLPLLLLTETTSQTIVRGRAIAGLALGIPVAVLVPLGSIALGTTSVYGLTFALVGIGMCLAAAAFAVGLGSAYPVYEARKFWGAETVVPSTLVMMLYLFVVGSGTVIGLVTTWYSVTGHLEVTALLGGLIGLYLLLTVGASYGSYRYAIHRYRSYTLD</sequence>
<geneLocation type="plasmid" evidence="5 9">
    <name>pHME322</name>
</geneLocation>
<evidence type="ECO:0000313" key="9">
    <source>
        <dbReference type="Proteomes" id="UP000299011"/>
    </source>
</evidence>
<proteinExistence type="predicted"/>
<dbReference type="PATRIC" id="fig|523841.21.peg.94"/>
<dbReference type="Proteomes" id="UP000299011">
    <property type="component" value="Plasmid pHME322"/>
</dbReference>